<keyword evidence="3" id="KW-1185">Reference proteome</keyword>
<feature type="chain" id="PRO_5022123360" description="PEP-CTERM protein-sorting domain-containing protein" evidence="1">
    <location>
        <begin position="21"/>
        <end position="203"/>
    </location>
</feature>
<evidence type="ECO:0000256" key="1">
    <source>
        <dbReference type="SAM" id="SignalP"/>
    </source>
</evidence>
<keyword evidence="1" id="KW-0732">Signal</keyword>
<dbReference type="EMBL" id="CP036263">
    <property type="protein sequence ID" value="QDT01009.1"/>
    <property type="molecule type" value="Genomic_DNA"/>
</dbReference>
<evidence type="ECO:0000313" key="2">
    <source>
        <dbReference type="EMBL" id="QDT01009.1"/>
    </source>
</evidence>
<dbReference type="RefSeq" id="WP_145062894.1">
    <property type="nucleotide sequence ID" value="NZ_CP036263.1"/>
</dbReference>
<proteinExistence type="predicted"/>
<protein>
    <recommendedName>
        <fullName evidence="4">PEP-CTERM protein-sorting domain-containing protein</fullName>
    </recommendedName>
</protein>
<accession>A0A517N1J1</accession>
<dbReference type="AlphaFoldDB" id="A0A517N1J1"/>
<evidence type="ECO:0000313" key="3">
    <source>
        <dbReference type="Proteomes" id="UP000319852"/>
    </source>
</evidence>
<organism evidence="2 3">
    <name type="scientific">Adhaeretor mobilis</name>
    <dbReference type="NCBI Taxonomy" id="1930276"/>
    <lineage>
        <taxon>Bacteria</taxon>
        <taxon>Pseudomonadati</taxon>
        <taxon>Planctomycetota</taxon>
        <taxon>Planctomycetia</taxon>
        <taxon>Pirellulales</taxon>
        <taxon>Lacipirellulaceae</taxon>
        <taxon>Adhaeretor</taxon>
    </lineage>
</organism>
<gene>
    <name evidence="2" type="ORF">HG15A2_43510</name>
</gene>
<reference evidence="2 3" key="1">
    <citation type="submission" date="2019-02" db="EMBL/GenBank/DDBJ databases">
        <title>Deep-cultivation of Planctomycetes and their phenomic and genomic characterization uncovers novel biology.</title>
        <authorList>
            <person name="Wiegand S."/>
            <person name="Jogler M."/>
            <person name="Boedeker C."/>
            <person name="Pinto D."/>
            <person name="Vollmers J."/>
            <person name="Rivas-Marin E."/>
            <person name="Kohn T."/>
            <person name="Peeters S.H."/>
            <person name="Heuer A."/>
            <person name="Rast P."/>
            <person name="Oberbeckmann S."/>
            <person name="Bunk B."/>
            <person name="Jeske O."/>
            <person name="Meyerdierks A."/>
            <person name="Storesund J.E."/>
            <person name="Kallscheuer N."/>
            <person name="Luecker S."/>
            <person name="Lage O.M."/>
            <person name="Pohl T."/>
            <person name="Merkel B.J."/>
            <person name="Hornburger P."/>
            <person name="Mueller R.-W."/>
            <person name="Bruemmer F."/>
            <person name="Labrenz M."/>
            <person name="Spormann A.M."/>
            <person name="Op den Camp H."/>
            <person name="Overmann J."/>
            <person name="Amann R."/>
            <person name="Jetten M.S.M."/>
            <person name="Mascher T."/>
            <person name="Medema M.H."/>
            <person name="Devos D.P."/>
            <person name="Kaster A.-K."/>
            <person name="Ovreas L."/>
            <person name="Rohde M."/>
            <person name="Galperin M.Y."/>
            <person name="Jogler C."/>
        </authorList>
    </citation>
    <scope>NUCLEOTIDE SEQUENCE [LARGE SCALE GENOMIC DNA]</scope>
    <source>
        <strain evidence="2 3">HG15A2</strain>
    </source>
</reference>
<evidence type="ECO:0008006" key="4">
    <source>
        <dbReference type="Google" id="ProtNLM"/>
    </source>
</evidence>
<dbReference type="KEGG" id="amob:HG15A2_43510"/>
<feature type="signal peptide" evidence="1">
    <location>
        <begin position="1"/>
        <end position="20"/>
    </location>
</feature>
<name>A0A517N1J1_9BACT</name>
<sequence length="203" mass="20942" precursor="true">MYRLTFISLLLAIVVDPASATLVVSTDEVSSGSFAIAVTTDQVFDAIEIGVNGDVGNGVNIVPISPTTMGQNYVSSSPSFTLLSALGTNLEADGVFEPGLNFDLDLTYGVTSPVPGQWTSGLSNALFLHFDLVNPSAIANVTVNLYNGSPTPFASETVQAISAIPEASSVVVWSLLSIGVLVAGLSRNFRGCANRSVAVAVVA</sequence>
<dbReference type="Proteomes" id="UP000319852">
    <property type="component" value="Chromosome"/>
</dbReference>